<dbReference type="OrthoDB" id="3247158at2759"/>
<name>A0A2A2KXH8_9BILA</name>
<dbReference type="Gene3D" id="3.30.1370.210">
    <property type="match status" value="2"/>
</dbReference>
<evidence type="ECO:0000256" key="3">
    <source>
        <dbReference type="SAM" id="MobiDB-lite"/>
    </source>
</evidence>
<accession>A0A2A2KXH8</accession>
<feature type="domain" description="C3H1-type" evidence="4">
    <location>
        <begin position="545"/>
        <end position="571"/>
    </location>
</feature>
<feature type="region of interest" description="Disordered" evidence="3">
    <location>
        <begin position="1"/>
        <end position="66"/>
    </location>
</feature>
<dbReference type="PANTHER" id="PTHR23102">
    <property type="entry name" value="CLEAVAGE AND POLYADENYLATION SPECIFICITY FACTOR SUBUNIT 4-RELATED"/>
    <property type="match status" value="1"/>
</dbReference>
<feature type="region of interest" description="Disordered" evidence="3">
    <location>
        <begin position="383"/>
        <end position="416"/>
    </location>
</feature>
<dbReference type="SMART" id="SM00356">
    <property type="entry name" value="ZnF_C3H1"/>
    <property type="match status" value="4"/>
</dbReference>
<feature type="zinc finger region" description="C3H1-type" evidence="2">
    <location>
        <begin position="514"/>
        <end position="541"/>
    </location>
</feature>
<feature type="region of interest" description="Disordered" evidence="3">
    <location>
        <begin position="174"/>
        <end position="241"/>
    </location>
</feature>
<feature type="compositionally biased region" description="Basic and acidic residues" evidence="3">
    <location>
        <begin position="204"/>
        <end position="241"/>
    </location>
</feature>
<sequence>MNQPGPLQWGRNAPSSAYPTIQPPSSFVPQGAFQMFHDRVSFPVPPPNYPPHTSHQSPQQRHYYQQQEAPTYTQPYHHAPPPPQPTVYHQSDRMVVMDDASLYQQQQQQHSPASVQLASTAPQTYTNAIYVNTAPTIEQQRTVTIVADTSNARTSRWVVPPSSSSRTVHLTVPALSPAEPNSPPPRTVVISDSPVLPAKRKVGVRKEEERAKGREKAKKLKAEPSTSKESEPKEKEEDKEKAEKELICASIEPHTYASLDANGVFPTPICLQQPPKLVRLMDSDNQHEPGYTIGDFEYCAMPVNPAIASIRFDDDFRLFKKIRNRINHNLSRFPHHDVIREHMKEEFSQIETLYPSFKDKTFPIRPKTSIVSSVPQQTATTWTNPAVYGNSSPARGGNNGNGNSTRAQPPDAPTDDNSVIASTFQIQPKPAIAVVNGRKPLAASPVIAKTTAVPGPSNQAAVAAAAAPVPRQETKLVARGQLQVVPAFTSPKQKSQIPSRNAMSLRFINGQKVLGGSNECFNHIKGSCPAGIFCRFEHEGKMDHTKKRVCFRLLRGRCRPTDSCPNSHDLLPHQLPICEFFLALKCTHQDCPLIHVNYGIDSKPCENFQKGICMKGAECEYPHRYIYQVIKERSQPEDRAQFRYDASRQQQQQQPISSGKSSPTSESDKNKAGQSEQSGESRGETSGEVTGGESAEEEEEEKEDAEGDDERTEDDTSTFPFFE</sequence>
<comment type="caution">
    <text evidence="5">The sequence shown here is derived from an EMBL/GenBank/DDBJ whole genome shotgun (WGS) entry which is preliminary data.</text>
</comment>
<feature type="domain" description="C3H1-type" evidence="4">
    <location>
        <begin position="599"/>
        <end position="626"/>
    </location>
</feature>
<evidence type="ECO:0000313" key="5">
    <source>
        <dbReference type="EMBL" id="PAV78654.1"/>
    </source>
</evidence>
<feature type="domain" description="C3H1-type" evidence="4">
    <location>
        <begin position="514"/>
        <end position="541"/>
    </location>
</feature>
<dbReference type="GO" id="GO:0008270">
    <property type="term" value="F:zinc ion binding"/>
    <property type="evidence" value="ECO:0007669"/>
    <property type="project" value="UniProtKB-KW"/>
</dbReference>
<dbReference type="InterPro" id="IPR045348">
    <property type="entry name" value="CPSF4/Yth1"/>
</dbReference>
<dbReference type="EMBL" id="LIAE01007542">
    <property type="protein sequence ID" value="PAV78654.1"/>
    <property type="molecule type" value="Genomic_DNA"/>
</dbReference>
<reference evidence="5 6" key="1">
    <citation type="journal article" date="2017" name="Curr. Biol.">
        <title>Genome architecture and evolution of a unichromosomal asexual nematode.</title>
        <authorList>
            <person name="Fradin H."/>
            <person name="Zegar C."/>
            <person name="Gutwein M."/>
            <person name="Lucas J."/>
            <person name="Kovtun M."/>
            <person name="Corcoran D."/>
            <person name="Baugh L.R."/>
            <person name="Kiontke K."/>
            <person name="Gunsalus K."/>
            <person name="Fitch D.H."/>
            <person name="Piano F."/>
        </authorList>
    </citation>
    <scope>NUCLEOTIDE SEQUENCE [LARGE SCALE GENOMIC DNA]</scope>
    <source>
        <strain evidence="5">PF1309</strain>
    </source>
</reference>
<dbReference type="Proteomes" id="UP000218231">
    <property type="component" value="Unassembled WGS sequence"/>
</dbReference>
<keyword evidence="2" id="KW-0862">Zinc</keyword>
<evidence type="ECO:0000313" key="6">
    <source>
        <dbReference type="Proteomes" id="UP000218231"/>
    </source>
</evidence>
<feature type="zinc finger region" description="C3H1-type" evidence="2">
    <location>
        <begin position="545"/>
        <end position="571"/>
    </location>
</feature>
<dbReference type="PROSITE" id="PS50103">
    <property type="entry name" value="ZF_C3H1"/>
    <property type="match status" value="3"/>
</dbReference>
<feature type="region of interest" description="Disordered" evidence="3">
    <location>
        <begin position="636"/>
        <end position="723"/>
    </location>
</feature>
<dbReference type="InterPro" id="IPR000571">
    <property type="entry name" value="Znf_CCCH"/>
</dbReference>
<feature type="compositionally biased region" description="Low complexity" evidence="3">
    <location>
        <begin position="54"/>
        <end position="66"/>
    </location>
</feature>
<dbReference type="STRING" id="2018661.A0A2A2KXH8"/>
<feature type="compositionally biased region" description="Acidic residues" evidence="3">
    <location>
        <begin position="694"/>
        <end position="716"/>
    </location>
</feature>
<keyword evidence="2" id="KW-0863">Zinc-finger</keyword>
<dbReference type="PANTHER" id="PTHR23102:SF24">
    <property type="entry name" value="CLEAVAGE AND POLYADENYLATION SPECIFICITY FACTOR SUBUNIT 4"/>
    <property type="match status" value="1"/>
</dbReference>
<keyword evidence="1" id="KW-0677">Repeat</keyword>
<feature type="compositionally biased region" description="Polar residues" evidence="3">
    <location>
        <begin position="383"/>
        <end position="393"/>
    </location>
</feature>
<feature type="compositionally biased region" description="Basic and acidic residues" evidence="3">
    <location>
        <begin position="636"/>
        <end position="646"/>
    </location>
</feature>
<proteinExistence type="predicted"/>
<keyword evidence="2" id="KW-0479">Metal-binding</keyword>
<dbReference type="GO" id="GO:0003723">
    <property type="term" value="F:RNA binding"/>
    <property type="evidence" value="ECO:0007669"/>
    <property type="project" value="InterPro"/>
</dbReference>
<feature type="zinc finger region" description="C3H1-type" evidence="2">
    <location>
        <begin position="599"/>
        <end position="626"/>
    </location>
</feature>
<protein>
    <recommendedName>
        <fullName evidence="4">C3H1-type domain-containing protein</fullName>
    </recommendedName>
</protein>
<dbReference type="AlphaFoldDB" id="A0A2A2KXH8"/>
<feature type="compositionally biased region" description="Polar residues" evidence="3">
    <location>
        <begin position="13"/>
        <end position="28"/>
    </location>
</feature>
<evidence type="ECO:0000259" key="4">
    <source>
        <dbReference type="PROSITE" id="PS50103"/>
    </source>
</evidence>
<feature type="compositionally biased region" description="Polar residues" evidence="3">
    <location>
        <begin position="655"/>
        <end position="665"/>
    </location>
</feature>
<organism evidence="5 6">
    <name type="scientific">Diploscapter pachys</name>
    <dbReference type="NCBI Taxonomy" id="2018661"/>
    <lineage>
        <taxon>Eukaryota</taxon>
        <taxon>Metazoa</taxon>
        <taxon>Ecdysozoa</taxon>
        <taxon>Nematoda</taxon>
        <taxon>Chromadorea</taxon>
        <taxon>Rhabditida</taxon>
        <taxon>Rhabditina</taxon>
        <taxon>Rhabditomorpha</taxon>
        <taxon>Rhabditoidea</taxon>
        <taxon>Rhabditidae</taxon>
        <taxon>Diploscapter</taxon>
    </lineage>
</organism>
<keyword evidence="6" id="KW-1185">Reference proteome</keyword>
<gene>
    <name evidence="5" type="ORF">WR25_15461</name>
</gene>
<evidence type="ECO:0000256" key="2">
    <source>
        <dbReference type="PROSITE-ProRule" id="PRU00723"/>
    </source>
</evidence>
<evidence type="ECO:0000256" key="1">
    <source>
        <dbReference type="ARBA" id="ARBA00022737"/>
    </source>
</evidence>